<dbReference type="eggNOG" id="COG1309">
    <property type="taxonomic scope" value="Bacteria"/>
</dbReference>
<dbReference type="Pfam" id="PF00440">
    <property type="entry name" value="TetR_N"/>
    <property type="match status" value="1"/>
</dbReference>
<proteinExistence type="predicted"/>
<dbReference type="EMBL" id="BASZ01000001">
    <property type="protein sequence ID" value="GAD47772.1"/>
    <property type="molecule type" value="Genomic_DNA"/>
</dbReference>
<dbReference type="SUPFAM" id="SSF46689">
    <property type="entry name" value="Homeodomain-like"/>
    <property type="match status" value="1"/>
</dbReference>
<dbReference type="InterPro" id="IPR050624">
    <property type="entry name" value="HTH-type_Tx_Regulator"/>
</dbReference>
<dbReference type="InterPro" id="IPR001647">
    <property type="entry name" value="HTH_TetR"/>
</dbReference>
<dbReference type="GO" id="GO:0003677">
    <property type="term" value="F:DNA binding"/>
    <property type="evidence" value="ECO:0007669"/>
    <property type="project" value="UniProtKB-UniRule"/>
</dbReference>
<dbReference type="Proteomes" id="UP000016568">
    <property type="component" value="Unassembled WGS sequence"/>
</dbReference>
<comment type="caution">
    <text evidence="4">The sequence shown here is derived from an EMBL/GenBank/DDBJ whole genome shotgun (WGS) entry which is preliminary data.</text>
</comment>
<name>U2YI89_9SPHN</name>
<evidence type="ECO:0000313" key="4">
    <source>
        <dbReference type="EMBL" id="GAD47772.1"/>
    </source>
</evidence>
<sequence length="209" mass="23363">MKGRRPGVLTELQQQQKRESRARIVAAANDLYAHHSYAATSIEDITRAAGISRVTFYKHFKSKLDVAVGILDGYTTSMIDDYGSLADHADPDVQQIGAWIRHILSLWRNQRQAMITLSSLLRQDPELVARRAQTYRKTVAKLGQGIPAFALAASGTSEEAQIRAHLLLIELEDLCYELVISGWQVDEDIAINVVAGHFREFIVAMHPPQ</sequence>
<organism evidence="4 5">
    <name type="scientific">Caenibius tardaugens NBRC 16725</name>
    <dbReference type="NCBI Taxonomy" id="1219035"/>
    <lineage>
        <taxon>Bacteria</taxon>
        <taxon>Pseudomonadati</taxon>
        <taxon>Pseudomonadota</taxon>
        <taxon>Alphaproteobacteria</taxon>
        <taxon>Sphingomonadales</taxon>
        <taxon>Erythrobacteraceae</taxon>
        <taxon>Caenibius</taxon>
    </lineage>
</organism>
<evidence type="ECO:0000313" key="5">
    <source>
        <dbReference type="Proteomes" id="UP000016568"/>
    </source>
</evidence>
<protein>
    <submittedName>
        <fullName evidence="4">Putative TetR family transcriptional regulator</fullName>
    </submittedName>
</protein>
<dbReference type="AlphaFoldDB" id="U2YI89"/>
<dbReference type="Gene3D" id="1.10.357.10">
    <property type="entry name" value="Tetracycline Repressor, domain 2"/>
    <property type="match status" value="1"/>
</dbReference>
<keyword evidence="5" id="KW-1185">Reference proteome</keyword>
<feature type="domain" description="HTH tetR-type" evidence="3">
    <location>
        <begin position="18"/>
        <end position="78"/>
    </location>
</feature>
<dbReference type="PRINTS" id="PR00455">
    <property type="entry name" value="HTHTETR"/>
</dbReference>
<dbReference type="RefSeq" id="WP_021688679.1">
    <property type="nucleotide sequence ID" value="NZ_BASZ01000001.1"/>
</dbReference>
<dbReference type="KEGG" id="ntd:EGO55_14415"/>
<dbReference type="OrthoDB" id="9811084at2"/>
<dbReference type="PANTHER" id="PTHR43479">
    <property type="entry name" value="ACREF/ENVCD OPERON REPRESSOR-RELATED"/>
    <property type="match status" value="1"/>
</dbReference>
<dbReference type="InterPro" id="IPR009057">
    <property type="entry name" value="Homeodomain-like_sf"/>
</dbReference>
<keyword evidence="1 2" id="KW-0238">DNA-binding</keyword>
<evidence type="ECO:0000256" key="1">
    <source>
        <dbReference type="ARBA" id="ARBA00023125"/>
    </source>
</evidence>
<evidence type="ECO:0000259" key="3">
    <source>
        <dbReference type="PROSITE" id="PS50977"/>
    </source>
</evidence>
<evidence type="ECO:0000256" key="2">
    <source>
        <dbReference type="PROSITE-ProRule" id="PRU00335"/>
    </source>
</evidence>
<feature type="DNA-binding region" description="H-T-H motif" evidence="2">
    <location>
        <begin position="41"/>
        <end position="60"/>
    </location>
</feature>
<reference evidence="4 5" key="1">
    <citation type="submission" date="2013-09" db="EMBL/GenBank/DDBJ databases">
        <title>Whole genome shotgun sequence of Novosphingobium tardaugens NBRC 16725.</title>
        <authorList>
            <person name="Isaki S."/>
            <person name="Hosoyama A."/>
            <person name="Tsuchikane K."/>
            <person name="Katsumata H."/>
            <person name="Ando Y."/>
            <person name="Yamazaki S."/>
            <person name="Fujita N."/>
        </authorList>
    </citation>
    <scope>NUCLEOTIDE SEQUENCE [LARGE SCALE GENOMIC DNA]</scope>
    <source>
        <strain evidence="4 5">NBRC 16725</strain>
    </source>
</reference>
<dbReference type="PANTHER" id="PTHR43479:SF11">
    <property type="entry name" value="ACREF_ENVCD OPERON REPRESSOR-RELATED"/>
    <property type="match status" value="1"/>
</dbReference>
<dbReference type="PROSITE" id="PS50977">
    <property type="entry name" value="HTH_TETR_2"/>
    <property type="match status" value="1"/>
</dbReference>
<gene>
    <name evidence="4" type="ORF">NT2_01_05460</name>
</gene>
<accession>U2YI89</accession>